<protein>
    <submittedName>
        <fullName evidence="1">Uncharacterized protein</fullName>
    </submittedName>
</protein>
<dbReference type="EMBL" id="JANHOH010000001">
    <property type="protein sequence ID" value="MCQ6958290.1"/>
    <property type="molecule type" value="Genomic_DNA"/>
</dbReference>
<organism evidence="1 2">
    <name type="scientific">Mucilaginibacter aquariorum</name>
    <dbReference type="NCBI Taxonomy" id="2967225"/>
    <lineage>
        <taxon>Bacteria</taxon>
        <taxon>Pseudomonadati</taxon>
        <taxon>Bacteroidota</taxon>
        <taxon>Sphingobacteriia</taxon>
        <taxon>Sphingobacteriales</taxon>
        <taxon>Sphingobacteriaceae</taxon>
        <taxon>Mucilaginibacter</taxon>
    </lineage>
</organism>
<evidence type="ECO:0000313" key="2">
    <source>
        <dbReference type="Proteomes" id="UP001204376"/>
    </source>
</evidence>
<accession>A0ABT1T0Z9</accession>
<evidence type="ECO:0000313" key="1">
    <source>
        <dbReference type="EMBL" id="MCQ6958290.1"/>
    </source>
</evidence>
<comment type="caution">
    <text evidence="1">The sequence shown here is derived from an EMBL/GenBank/DDBJ whole genome shotgun (WGS) entry which is preliminary data.</text>
</comment>
<dbReference type="RefSeq" id="WP_256538467.1">
    <property type="nucleotide sequence ID" value="NZ_JANHOH010000001.1"/>
</dbReference>
<sequence>MTIAISSFELTRTDGTKLYVEVEPVTYLEDGKQVYAGVYQLQATRHNDPAGEYTEDNPGDTTEIGSFAHKQDDKWEWVYLGDFLDEDEQSQVAEHIQQLEEKEENTAGFYVQAFYHGGMNSFEVTPAGDRFKVAYDGKLIAELQHNGGWQQVSGEALEEDVFVSIRQAIEAKSH</sequence>
<reference evidence="1 2" key="1">
    <citation type="submission" date="2022-07" db="EMBL/GenBank/DDBJ databases">
        <title>Mucilaginibacter sp. JC4.</title>
        <authorList>
            <person name="Le V."/>
            <person name="Ko S.-R."/>
            <person name="Ahn C.-Y."/>
            <person name="Oh H.-M."/>
        </authorList>
    </citation>
    <scope>NUCLEOTIDE SEQUENCE [LARGE SCALE GENOMIC DNA]</scope>
    <source>
        <strain evidence="1 2">JC4</strain>
    </source>
</reference>
<keyword evidence="2" id="KW-1185">Reference proteome</keyword>
<name>A0ABT1T0Z9_9SPHI</name>
<gene>
    <name evidence="1" type="ORF">NPE20_09990</name>
</gene>
<dbReference type="Proteomes" id="UP001204376">
    <property type="component" value="Unassembled WGS sequence"/>
</dbReference>
<proteinExistence type="predicted"/>